<evidence type="ECO:0000313" key="1">
    <source>
        <dbReference type="EMBL" id="TGC10908.1"/>
    </source>
</evidence>
<dbReference type="Proteomes" id="UP000297295">
    <property type="component" value="Unassembled WGS sequence"/>
</dbReference>
<comment type="caution">
    <text evidence="1">The sequence shown here is derived from an EMBL/GenBank/DDBJ whole genome shotgun (WGS) entry which is preliminary data.</text>
</comment>
<reference evidence="1 2" key="1">
    <citation type="submission" date="2017-11" db="EMBL/GenBank/DDBJ databases">
        <title>Isolation and Characterization of Methanogenic Archaea from Saline Meromictic Lake at Siberia.</title>
        <authorList>
            <person name="Shen Y."/>
            <person name="Huang H.-H."/>
            <person name="Lai M.-C."/>
            <person name="Chen S.-C."/>
        </authorList>
    </citation>
    <scope>NUCLEOTIDE SEQUENCE [LARGE SCALE GENOMIC DNA]</scope>
    <source>
        <strain evidence="1 2">SY-01</strain>
    </source>
</reference>
<evidence type="ECO:0000313" key="2">
    <source>
        <dbReference type="Proteomes" id="UP000297295"/>
    </source>
</evidence>
<dbReference type="InterPro" id="IPR038282">
    <property type="entry name" value="DUF2267_sf"/>
</dbReference>
<dbReference type="InterPro" id="IPR018727">
    <property type="entry name" value="DUF2267"/>
</dbReference>
<dbReference type="AlphaFoldDB" id="A0A4E0PXG2"/>
<accession>A0A4E0PXG2</accession>
<gene>
    <name evidence="1" type="ORF">CUN85_01765</name>
</gene>
<proteinExistence type="predicted"/>
<dbReference type="Pfam" id="PF10025">
    <property type="entry name" value="DUF2267"/>
    <property type="match status" value="1"/>
</dbReference>
<keyword evidence="2" id="KW-1185">Reference proteome</keyword>
<dbReference type="EMBL" id="PGGK01000002">
    <property type="protein sequence ID" value="TGC10908.1"/>
    <property type="molecule type" value="Genomic_DNA"/>
</dbReference>
<dbReference type="Gene3D" id="1.10.490.110">
    <property type="entry name" value="Uncharacterized conserved protein DUF2267"/>
    <property type="match status" value="1"/>
</dbReference>
<sequence>MLKISGDEIQVTTGVSNLDNSIDTTNIWLNDILKQLQWQSKISAYQALRGTLHALRDRLPIEESAQLAAQLPLPLKGVYYDGWKPVGKPEKYSKVEFARKVHEQFDLDPDLDLGMIIRAVLRVMYNHMGAGELKDVRSNLPKDMWEWFPEEIRPAEK</sequence>
<organism evidence="1 2">
    <name type="scientific">Methanolobus halotolerans</name>
    <dbReference type="NCBI Taxonomy" id="2052935"/>
    <lineage>
        <taxon>Archaea</taxon>
        <taxon>Methanobacteriati</taxon>
        <taxon>Methanobacteriota</taxon>
        <taxon>Stenosarchaea group</taxon>
        <taxon>Methanomicrobia</taxon>
        <taxon>Methanosarcinales</taxon>
        <taxon>Methanosarcinaceae</taxon>
        <taxon>Methanolobus</taxon>
    </lineage>
</organism>
<protein>
    <submittedName>
        <fullName evidence="1">DUF2267 domain-containing protein</fullName>
    </submittedName>
</protein>
<name>A0A4E0PXG2_9EURY</name>